<feature type="non-terminal residue" evidence="4">
    <location>
        <position position="1"/>
    </location>
</feature>
<dbReference type="InterPro" id="IPR001304">
    <property type="entry name" value="C-type_lectin-like"/>
</dbReference>
<gene>
    <name evidence="4" type="ORF">PMAYCL1PPCAC_28337</name>
</gene>
<dbReference type="CDD" id="cd00037">
    <property type="entry name" value="CLECT"/>
    <property type="match status" value="1"/>
</dbReference>
<dbReference type="SUPFAM" id="SSF56436">
    <property type="entry name" value="C-type lectin-like"/>
    <property type="match status" value="1"/>
</dbReference>
<feature type="domain" description="C-type lectin" evidence="2">
    <location>
        <begin position="257"/>
        <end position="371"/>
    </location>
</feature>
<dbReference type="Pfam" id="PF00059">
    <property type="entry name" value="Lectin_C"/>
    <property type="match status" value="1"/>
</dbReference>
<dbReference type="PROSITE" id="PS50234">
    <property type="entry name" value="VWFA"/>
    <property type="match status" value="1"/>
</dbReference>
<comment type="caution">
    <text evidence="4">The sequence shown here is derived from an EMBL/GenBank/DDBJ whole genome shotgun (WGS) entry which is preliminary data.</text>
</comment>
<dbReference type="PANTHER" id="PTHR31024">
    <property type="entry name" value="C-TYPE LECTIN"/>
    <property type="match status" value="1"/>
</dbReference>
<dbReference type="Gene3D" id="3.40.50.410">
    <property type="entry name" value="von Willebrand factor, type A domain"/>
    <property type="match status" value="1"/>
</dbReference>
<dbReference type="InterPro" id="IPR036465">
    <property type="entry name" value="vWFA_dom_sf"/>
</dbReference>
<evidence type="ECO:0000256" key="1">
    <source>
        <dbReference type="SAM" id="SignalP"/>
    </source>
</evidence>
<dbReference type="InterPro" id="IPR016186">
    <property type="entry name" value="C-type_lectin-like/link_sf"/>
</dbReference>
<feature type="chain" id="PRO_5043031209" description="C-type lectin" evidence="1">
    <location>
        <begin position="21"/>
        <end position="382"/>
    </location>
</feature>
<evidence type="ECO:0000313" key="5">
    <source>
        <dbReference type="Proteomes" id="UP001328107"/>
    </source>
</evidence>
<protein>
    <recommendedName>
        <fullName evidence="6">C-type lectin</fullName>
    </recommendedName>
</protein>
<evidence type="ECO:0000259" key="2">
    <source>
        <dbReference type="PROSITE" id="PS50041"/>
    </source>
</evidence>
<dbReference type="Proteomes" id="UP001328107">
    <property type="component" value="Unassembled WGS sequence"/>
</dbReference>
<dbReference type="PROSITE" id="PS50041">
    <property type="entry name" value="C_TYPE_LECTIN_2"/>
    <property type="match status" value="1"/>
</dbReference>
<dbReference type="AlphaFoldDB" id="A0AAN5D8U3"/>
<keyword evidence="5" id="KW-1185">Reference proteome</keyword>
<evidence type="ECO:0008006" key="6">
    <source>
        <dbReference type="Google" id="ProtNLM"/>
    </source>
</evidence>
<proteinExistence type="predicted"/>
<dbReference type="SMART" id="SM00327">
    <property type="entry name" value="VWA"/>
    <property type="match status" value="1"/>
</dbReference>
<sequence>LLLVLCVVRGATFTLPSTDSSTPQSAQSTEAGTYCDCEVDSIGNPKNWDYNGIWLDIVVIVDISEAMGENAIHDAKTLIESFISDGVSDFLVTDTNASFYSRVGVISIAETAVTIYTLNMTKDDTLEGKLSMKKGVVEIDVLAAFEAALNMLNDGLENESERASTRQVIYYITHSDAKNNMNPINQFKASQGVIMVNNTLQKGDVEFPGLKELASAGYYFSNDSTADNNPHVNFCKANCYCTPDKNAYRGVDPAIRAAGGCYHAAPAGVPFNKAKVTCSNGGGGLATIHDEQKGIFLQQLMDNADDSFWIGYEKTDDEWQWIDESADPYTNWGENEPVEDSMAKCAYVDTSNTTLSWVAGNCQIGLPYVCQYTPCSVGNKDC</sequence>
<dbReference type="EMBL" id="BTRK01000006">
    <property type="protein sequence ID" value="GMR58142.1"/>
    <property type="molecule type" value="Genomic_DNA"/>
</dbReference>
<dbReference type="SMART" id="SM00034">
    <property type="entry name" value="CLECT"/>
    <property type="match status" value="1"/>
</dbReference>
<evidence type="ECO:0000259" key="3">
    <source>
        <dbReference type="PROSITE" id="PS50234"/>
    </source>
</evidence>
<name>A0AAN5D8U3_9BILA</name>
<reference evidence="5" key="1">
    <citation type="submission" date="2022-10" db="EMBL/GenBank/DDBJ databases">
        <title>Genome assembly of Pristionchus species.</title>
        <authorList>
            <person name="Yoshida K."/>
            <person name="Sommer R.J."/>
        </authorList>
    </citation>
    <scope>NUCLEOTIDE SEQUENCE [LARGE SCALE GENOMIC DNA]</scope>
    <source>
        <strain evidence="5">RS5460</strain>
    </source>
</reference>
<dbReference type="InterPro" id="IPR002035">
    <property type="entry name" value="VWF_A"/>
</dbReference>
<accession>A0AAN5D8U3</accession>
<dbReference type="Gene3D" id="3.10.100.10">
    <property type="entry name" value="Mannose-Binding Protein A, subunit A"/>
    <property type="match status" value="1"/>
</dbReference>
<dbReference type="Pfam" id="PF13519">
    <property type="entry name" value="VWA_2"/>
    <property type="match status" value="1"/>
</dbReference>
<dbReference type="InterPro" id="IPR016187">
    <property type="entry name" value="CTDL_fold"/>
</dbReference>
<dbReference type="SUPFAM" id="SSF53300">
    <property type="entry name" value="vWA-like"/>
    <property type="match status" value="1"/>
</dbReference>
<evidence type="ECO:0000313" key="4">
    <source>
        <dbReference type="EMBL" id="GMR58142.1"/>
    </source>
</evidence>
<keyword evidence="1" id="KW-0732">Signal</keyword>
<feature type="domain" description="VWFA" evidence="3">
    <location>
        <begin position="56"/>
        <end position="224"/>
    </location>
</feature>
<organism evidence="4 5">
    <name type="scientific">Pristionchus mayeri</name>
    <dbReference type="NCBI Taxonomy" id="1317129"/>
    <lineage>
        <taxon>Eukaryota</taxon>
        <taxon>Metazoa</taxon>
        <taxon>Ecdysozoa</taxon>
        <taxon>Nematoda</taxon>
        <taxon>Chromadorea</taxon>
        <taxon>Rhabditida</taxon>
        <taxon>Rhabditina</taxon>
        <taxon>Diplogasteromorpha</taxon>
        <taxon>Diplogasteroidea</taxon>
        <taxon>Neodiplogasteridae</taxon>
        <taxon>Pristionchus</taxon>
    </lineage>
</organism>
<feature type="signal peptide" evidence="1">
    <location>
        <begin position="1"/>
        <end position="20"/>
    </location>
</feature>
<dbReference type="PANTHER" id="PTHR31024:SF3">
    <property type="entry name" value="C-TYPE LECTIN-RELATED"/>
    <property type="match status" value="1"/>
</dbReference>